<dbReference type="InterPro" id="IPR001128">
    <property type="entry name" value="Cyt_P450"/>
</dbReference>
<protein>
    <submittedName>
        <fullName evidence="3">Cytochrome P450 140</fullName>
    </submittedName>
</protein>
<dbReference type="CDD" id="cd20625">
    <property type="entry name" value="CYP164-like"/>
    <property type="match status" value="1"/>
</dbReference>
<keyword evidence="2" id="KW-0408">Iron</keyword>
<reference evidence="3 4" key="1">
    <citation type="submission" date="2021-01" db="EMBL/GenBank/DDBJ databases">
        <title>Whole genome shotgun sequence of Verrucosispora lutea NBRC 106530.</title>
        <authorList>
            <person name="Komaki H."/>
            <person name="Tamura T."/>
        </authorList>
    </citation>
    <scope>NUCLEOTIDE SEQUENCE [LARGE SCALE GENOMIC DNA]</scope>
    <source>
        <strain evidence="3 4">NBRC 106530</strain>
    </source>
</reference>
<evidence type="ECO:0000256" key="1">
    <source>
        <dbReference type="ARBA" id="ARBA00010617"/>
    </source>
</evidence>
<evidence type="ECO:0000256" key="2">
    <source>
        <dbReference type="RuleBase" id="RU000461"/>
    </source>
</evidence>
<dbReference type="Proteomes" id="UP000643165">
    <property type="component" value="Unassembled WGS sequence"/>
</dbReference>
<dbReference type="PROSITE" id="PS00086">
    <property type="entry name" value="CYTOCHROME_P450"/>
    <property type="match status" value="1"/>
</dbReference>
<dbReference type="RefSeq" id="WP_204003342.1">
    <property type="nucleotide sequence ID" value="NZ_BOPB01000030.1"/>
</dbReference>
<gene>
    <name evidence="3" type="primary">cyp140</name>
    <name evidence="3" type="ORF">Vlu01_47070</name>
</gene>
<dbReference type="PRINTS" id="PR00359">
    <property type="entry name" value="BP450"/>
</dbReference>
<sequence length="435" mass="48323">MAGPGVLLRWATRHGLMRLGITAAARRGDTQARLFLDPAIREDPYPFYHQVRRTGALVRGHLMWSATRHDVVTEVLRGDAFSVHPGTLPVPRPIALLRRLSRRGKPIGPIDPPSMLVTDPPEHTRYRRLVVKVFTTRAIEGLRPQVERHCDVLLDELGRDAARRGPVDLVAHYASLLPVTVIAEILGVPPQSRQRFLDWGSAISPALDLGLSLGQYHRVETAIQQLNVWLRGHFARLRADPGDDLLSQLVHQDSNGERLTEDELVALAGLLMAAGFETTVNLLGTGTALLLAHPEQLALLRAEPRRWPNAVEEILRYDAPVQTTARYCRSDTEVAGVRLRQGEIVVPMLGGANRDPAVFADPDRFDVTRGNARDHLAFSSGAHYCLGASLARLEGEIGLRSLFERYPDLALDGAPRRRSTRVLRGYDHLPVRLRP</sequence>
<evidence type="ECO:0000313" key="3">
    <source>
        <dbReference type="EMBL" id="GIJ24083.1"/>
    </source>
</evidence>
<dbReference type="PANTHER" id="PTHR46696">
    <property type="entry name" value="P450, PUTATIVE (EUROFUNG)-RELATED"/>
    <property type="match status" value="1"/>
</dbReference>
<accession>A0ABQ4J1L3</accession>
<dbReference type="Pfam" id="PF00067">
    <property type="entry name" value="p450"/>
    <property type="match status" value="1"/>
</dbReference>
<dbReference type="EMBL" id="BOPB01000030">
    <property type="protein sequence ID" value="GIJ24083.1"/>
    <property type="molecule type" value="Genomic_DNA"/>
</dbReference>
<dbReference type="InterPro" id="IPR002397">
    <property type="entry name" value="Cyt_P450_B"/>
</dbReference>
<proteinExistence type="inferred from homology"/>
<evidence type="ECO:0000313" key="4">
    <source>
        <dbReference type="Proteomes" id="UP000643165"/>
    </source>
</evidence>
<comment type="similarity">
    <text evidence="1 2">Belongs to the cytochrome P450 family.</text>
</comment>
<comment type="caution">
    <text evidence="3">The sequence shown here is derived from an EMBL/GenBank/DDBJ whole genome shotgun (WGS) entry which is preliminary data.</text>
</comment>
<dbReference type="PANTHER" id="PTHR46696:SF4">
    <property type="entry name" value="BIOTIN BIOSYNTHESIS CYTOCHROME P450"/>
    <property type="match status" value="1"/>
</dbReference>
<name>A0ABQ4J1L3_9ACTN</name>
<dbReference type="Gene3D" id="1.10.630.10">
    <property type="entry name" value="Cytochrome P450"/>
    <property type="match status" value="1"/>
</dbReference>
<keyword evidence="4" id="KW-1185">Reference proteome</keyword>
<keyword evidence="2" id="KW-0349">Heme</keyword>
<dbReference type="InterPro" id="IPR036396">
    <property type="entry name" value="Cyt_P450_sf"/>
</dbReference>
<dbReference type="SUPFAM" id="SSF48264">
    <property type="entry name" value="Cytochrome P450"/>
    <property type="match status" value="1"/>
</dbReference>
<keyword evidence="2" id="KW-0503">Monooxygenase</keyword>
<keyword evidence="2" id="KW-0479">Metal-binding</keyword>
<keyword evidence="2" id="KW-0560">Oxidoreductase</keyword>
<organism evidence="3 4">
    <name type="scientific">Micromonospora lutea</name>
    <dbReference type="NCBI Taxonomy" id="419825"/>
    <lineage>
        <taxon>Bacteria</taxon>
        <taxon>Bacillati</taxon>
        <taxon>Actinomycetota</taxon>
        <taxon>Actinomycetes</taxon>
        <taxon>Micromonosporales</taxon>
        <taxon>Micromonosporaceae</taxon>
        <taxon>Micromonospora</taxon>
    </lineage>
</organism>
<dbReference type="InterPro" id="IPR017972">
    <property type="entry name" value="Cyt_P450_CS"/>
</dbReference>